<dbReference type="PROSITE" id="PS51186">
    <property type="entry name" value="GNAT"/>
    <property type="match status" value="1"/>
</dbReference>
<evidence type="ECO:0000313" key="3">
    <source>
        <dbReference type="Proteomes" id="UP000274661"/>
    </source>
</evidence>
<dbReference type="PANTHER" id="PTHR43792">
    <property type="entry name" value="GNAT FAMILY, PUTATIVE (AFU_ORTHOLOGUE AFUA_3G00765)-RELATED-RELATED"/>
    <property type="match status" value="1"/>
</dbReference>
<dbReference type="Pfam" id="PF13302">
    <property type="entry name" value="Acetyltransf_3"/>
    <property type="match status" value="1"/>
</dbReference>
<dbReference type="EMBL" id="RWJF01000001">
    <property type="protein sequence ID" value="RST32152.1"/>
    <property type="molecule type" value="Genomic_DNA"/>
</dbReference>
<dbReference type="OrthoDB" id="5295305at2"/>
<comment type="caution">
    <text evidence="2">The sequence shown here is derived from an EMBL/GenBank/DDBJ whole genome shotgun (WGS) entry which is preliminary data.</text>
</comment>
<dbReference type="InterPro" id="IPR000182">
    <property type="entry name" value="GNAT_dom"/>
</dbReference>
<gene>
    <name evidence="2" type="ORF">HMF7854_06515</name>
</gene>
<dbReference type="SUPFAM" id="SSF55729">
    <property type="entry name" value="Acyl-CoA N-acyltransferases (Nat)"/>
    <property type="match status" value="1"/>
</dbReference>
<dbReference type="AlphaFoldDB" id="A0A429VE79"/>
<reference evidence="2 3" key="1">
    <citation type="submission" date="2018-12" db="EMBL/GenBank/DDBJ databases">
        <title>Sphingomonas sp. HMF7854 Genome sequencing and assembly.</title>
        <authorList>
            <person name="Cha I."/>
            <person name="Kang H."/>
            <person name="Kim H."/>
            <person name="Kang J."/>
            <person name="Joh K."/>
        </authorList>
    </citation>
    <scope>NUCLEOTIDE SEQUENCE [LARGE SCALE GENOMIC DNA]</scope>
    <source>
        <strain evidence="2 3">HMF7854</strain>
    </source>
</reference>
<organism evidence="2 3">
    <name type="scientific">Sphingomonas ginkgonis</name>
    <dbReference type="NCBI Taxonomy" id="2315330"/>
    <lineage>
        <taxon>Bacteria</taxon>
        <taxon>Pseudomonadati</taxon>
        <taxon>Pseudomonadota</taxon>
        <taxon>Alphaproteobacteria</taxon>
        <taxon>Sphingomonadales</taxon>
        <taxon>Sphingomonadaceae</taxon>
        <taxon>Sphingomonas</taxon>
    </lineage>
</organism>
<dbReference type="GO" id="GO:0016747">
    <property type="term" value="F:acyltransferase activity, transferring groups other than amino-acyl groups"/>
    <property type="evidence" value="ECO:0007669"/>
    <property type="project" value="InterPro"/>
</dbReference>
<dbReference type="Proteomes" id="UP000274661">
    <property type="component" value="Unassembled WGS sequence"/>
</dbReference>
<dbReference type="InterPro" id="IPR016181">
    <property type="entry name" value="Acyl_CoA_acyltransferase"/>
</dbReference>
<feature type="domain" description="N-acetyltransferase" evidence="1">
    <location>
        <begin position="1"/>
        <end position="143"/>
    </location>
</feature>
<accession>A0A429VE79</accession>
<evidence type="ECO:0000313" key="2">
    <source>
        <dbReference type="EMBL" id="RST32152.1"/>
    </source>
</evidence>
<evidence type="ECO:0000259" key="1">
    <source>
        <dbReference type="PROSITE" id="PS51186"/>
    </source>
</evidence>
<name>A0A429VE79_9SPHN</name>
<keyword evidence="3" id="KW-1185">Reference proteome</keyword>
<proteinExistence type="predicted"/>
<keyword evidence="2" id="KW-0808">Transferase</keyword>
<protein>
    <submittedName>
        <fullName evidence="2">N-acetyltransferase</fullName>
    </submittedName>
</protein>
<dbReference type="InterPro" id="IPR051531">
    <property type="entry name" value="N-acetyltransferase"/>
</dbReference>
<dbReference type="Gene3D" id="3.40.630.30">
    <property type="match status" value="1"/>
</dbReference>
<sequence length="143" mass="15933">MHRIMRDPATMRYWSSLPHESLPVTREWVASMMGSVGDPASDDFIVERNGEVIGKLGCHRLPEVGFLLAADCCGQGLASEGLAAFIAHRRASDGTELTADTDPRNGPSMRLLQRHGFVETGRASRTWLIGTEWCDSIYWRLML</sequence>